<dbReference type="AlphaFoldDB" id="A0A0A7G306"/>
<dbReference type="Gene3D" id="3.40.50.300">
    <property type="entry name" value="P-loop containing nucleotide triphosphate hydrolases"/>
    <property type="match status" value="1"/>
</dbReference>
<reference evidence="4 5" key="1">
    <citation type="journal article" date="2015" name="Infect. Genet. Evol.">
        <title>Genomic sequences of six botulinum neurotoxin-producing strains representing three clostridial species illustrate the mobility and diversity of botulinum neurotoxin genes.</title>
        <authorList>
            <person name="Smith T.J."/>
            <person name="Hill K.K."/>
            <person name="Xie G."/>
            <person name="Foley B.T."/>
            <person name="Williamson C.H."/>
            <person name="Foster J.T."/>
            <person name="Johnson S.L."/>
            <person name="Chertkov O."/>
            <person name="Teshima H."/>
            <person name="Gibbons H.S."/>
            <person name="Johnsky L.A."/>
            <person name="Karavis M.A."/>
            <person name="Smith L.A."/>
        </authorList>
    </citation>
    <scope>NUCLEOTIDE SEQUENCE [LARGE SCALE GENOMIC DNA]</scope>
    <source>
        <strain evidence="4">Sullivan</strain>
        <plasmid evidence="5">Plasmid pCBJ</plasmid>
    </source>
</reference>
<dbReference type="EMBL" id="CP006906">
    <property type="protein sequence ID" value="AIY85361.1"/>
    <property type="molecule type" value="Genomic_DNA"/>
</dbReference>
<keyword evidence="1" id="KW-0175">Coiled coil</keyword>
<sequence length="779" mass="89473">MRILYITDTHLTAKNPASRLDVYETVTYDKLNEIGEIIKKNNVDLVLHGGDMFHSPKVSLRYTGKIAEIIKSWGVPVIVVVGNHDLYGYNISTIDQTTLGLLNKTKVVELLYRGKYKEYDIDGLKLIIEGQHYYKDIDTCRFDDYAMSYKGDYNILATHSMLLDRPFYPGIPHTLIKDVKTDADLILAGHYHDGWKETIIDNTTFINPGSTIRVESSREDMPKVLLLDFNNVNGKIEEKHEYIYLKTARKREEVFDLKKIINKNDKISLINEFQKSIEDLSNIQSHSSSIDIVKEITSKNQVEKDVENKAIELITRAEEMSDEENDVLKGFVEKPYELRITELEIKNFQSYKHEVIKYTEGLNAIVGESGNGKTSSLRALVWCLFNEPKGSNFIRTNQNSCEVKVTFSDGSSIKRSRTRTSSGTYEVTDTNGNVEVFKGFGSEIPIEVINTHQMLNVTLAKDRKYKINVADQLHPHFLITEPVSVKASALGRLIGAQTMDIAIKQCSKDALNASKEMNFYVDLINKENEKLKEFEDLEEKKNLLKTLEMFSKEKNNIETLLTLAKNLKHKYDAIENEISDLNSKLANLDYMDSLNIKIKEYSSCLEEYIRIDKYYSMLKEARHIVNLIKLDNDKLFDITNILDNKMLVNEYKETLNSYENINNLKDDLDKVINNIKSLKSKAINQDDIDKLKDFILKINNGIDMLNTLYKYTNLVEENSKSIEIEDKSKNELETRISKGKVLIDSLKKEFKEYISKINVCPVCNQVIDAKLILDDAEVN</sequence>
<evidence type="ECO:0000256" key="1">
    <source>
        <dbReference type="SAM" id="Coils"/>
    </source>
</evidence>
<keyword evidence="4" id="KW-0614">Plasmid</keyword>
<dbReference type="eggNOG" id="COG1196">
    <property type="taxonomic scope" value="Bacteria"/>
</dbReference>
<gene>
    <name evidence="4" type="ORF">U729_3195</name>
</gene>
<dbReference type="PANTHER" id="PTHR30337">
    <property type="entry name" value="COMPONENT OF ATP-DEPENDENT DSDNA EXONUCLEASE"/>
    <property type="match status" value="1"/>
</dbReference>
<dbReference type="PANTHER" id="PTHR30337:SF0">
    <property type="entry name" value="NUCLEASE SBCCD SUBUNIT D"/>
    <property type="match status" value="1"/>
</dbReference>
<dbReference type="GO" id="GO:0006302">
    <property type="term" value="P:double-strand break repair"/>
    <property type="evidence" value="ECO:0007669"/>
    <property type="project" value="InterPro"/>
</dbReference>
<dbReference type="eggNOG" id="COG0420">
    <property type="taxonomic scope" value="Bacteria"/>
</dbReference>
<evidence type="ECO:0000313" key="5">
    <source>
        <dbReference type="Proteomes" id="UP000030635"/>
    </source>
</evidence>
<geneLocation type="plasmid" evidence="4 5">
    <name>pCBJ</name>
</geneLocation>
<dbReference type="InterPro" id="IPR029052">
    <property type="entry name" value="Metallo-depent_PP-like"/>
</dbReference>
<evidence type="ECO:0000313" key="4">
    <source>
        <dbReference type="EMBL" id="AIY85361.1"/>
    </source>
</evidence>
<dbReference type="Gene3D" id="3.60.21.10">
    <property type="match status" value="1"/>
</dbReference>
<organism evidence="4 5">
    <name type="scientific">Clostridium baratii str. Sullivan</name>
    <dbReference type="NCBI Taxonomy" id="1415775"/>
    <lineage>
        <taxon>Bacteria</taxon>
        <taxon>Bacillati</taxon>
        <taxon>Bacillota</taxon>
        <taxon>Clostridia</taxon>
        <taxon>Eubacteriales</taxon>
        <taxon>Clostridiaceae</taxon>
        <taxon>Clostridium</taxon>
    </lineage>
</organism>
<name>A0A0A7G306_9CLOT</name>
<dbReference type="SUPFAM" id="SSF56300">
    <property type="entry name" value="Metallo-dependent phosphatases"/>
    <property type="match status" value="1"/>
</dbReference>
<dbReference type="InterPro" id="IPR004843">
    <property type="entry name" value="Calcineurin-like_PHP"/>
</dbReference>
<feature type="coiled-coil region" evidence="1">
    <location>
        <begin position="520"/>
        <end position="591"/>
    </location>
</feature>
<evidence type="ECO:0000259" key="3">
    <source>
        <dbReference type="Pfam" id="PF13476"/>
    </source>
</evidence>
<dbReference type="OrthoDB" id="9773856at2"/>
<dbReference type="RefSeq" id="WP_040113734.1">
    <property type="nucleotide sequence ID" value="NZ_CP006906.1"/>
</dbReference>
<dbReference type="KEGG" id="cbv:U729_3195"/>
<dbReference type="InterPro" id="IPR050535">
    <property type="entry name" value="DNA_Repair-Maintenance_Comp"/>
</dbReference>
<feature type="domain" description="Calcineurin-like phosphoesterase" evidence="2">
    <location>
        <begin position="1"/>
        <end position="193"/>
    </location>
</feature>
<protein>
    <submittedName>
        <fullName evidence="4">Calcineurin-like phosphoesterase family protein</fullName>
    </submittedName>
</protein>
<dbReference type="Pfam" id="PF00149">
    <property type="entry name" value="Metallophos"/>
    <property type="match status" value="1"/>
</dbReference>
<dbReference type="SUPFAM" id="SSF52540">
    <property type="entry name" value="P-loop containing nucleoside triphosphate hydrolases"/>
    <property type="match status" value="1"/>
</dbReference>
<dbReference type="GO" id="GO:0016887">
    <property type="term" value="F:ATP hydrolysis activity"/>
    <property type="evidence" value="ECO:0007669"/>
    <property type="project" value="InterPro"/>
</dbReference>
<dbReference type="Pfam" id="PF13476">
    <property type="entry name" value="AAA_23"/>
    <property type="match status" value="1"/>
</dbReference>
<proteinExistence type="predicted"/>
<dbReference type="HOGENOM" id="CLU_338278_0_0_9"/>
<accession>A0A0A7G306</accession>
<dbReference type="InterPro" id="IPR038729">
    <property type="entry name" value="Rad50/SbcC_AAA"/>
</dbReference>
<dbReference type="Proteomes" id="UP000030635">
    <property type="component" value="Plasmid pCBJ"/>
</dbReference>
<evidence type="ECO:0000259" key="2">
    <source>
        <dbReference type="Pfam" id="PF00149"/>
    </source>
</evidence>
<keyword evidence="5" id="KW-1185">Reference proteome</keyword>
<feature type="domain" description="Rad50/SbcC-type AAA" evidence="3">
    <location>
        <begin position="342"/>
        <end position="585"/>
    </location>
</feature>
<dbReference type="InterPro" id="IPR027417">
    <property type="entry name" value="P-loop_NTPase"/>
</dbReference>